<dbReference type="GO" id="GO:0030246">
    <property type="term" value="F:carbohydrate binding"/>
    <property type="evidence" value="ECO:0007669"/>
    <property type="project" value="UniProtKB-KW"/>
</dbReference>
<dbReference type="AlphaFoldDB" id="A0A4V1IQF2"/>
<proteinExistence type="inferred from homology"/>
<dbReference type="EMBL" id="KZ998275">
    <property type="protein sequence ID" value="RKO86347.1"/>
    <property type="molecule type" value="Genomic_DNA"/>
</dbReference>
<evidence type="ECO:0000259" key="2">
    <source>
        <dbReference type="PROSITE" id="PS51762"/>
    </source>
</evidence>
<evidence type="ECO:0000313" key="4">
    <source>
        <dbReference type="Proteomes" id="UP000269721"/>
    </source>
</evidence>
<evidence type="ECO:0000313" key="3">
    <source>
        <dbReference type="EMBL" id="RKO86347.1"/>
    </source>
</evidence>
<evidence type="ECO:0000256" key="1">
    <source>
        <dbReference type="ARBA" id="ARBA00006865"/>
    </source>
</evidence>
<dbReference type="PANTHER" id="PTHR10963:SF55">
    <property type="entry name" value="GLYCOSIDE HYDROLASE FAMILY 16 PROTEIN"/>
    <property type="match status" value="1"/>
</dbReference>
<dbReference type="SUPFAM" id="SSF49899">
    <property type="entry name" value="Concanavalin A-like lectins/glucanases"/>
    <property type="match status" value="1"/>
</dbReference>
<dbReference type="InterPro" id="IPR013320">
    <property type="entry name" value="ConA-like_dom_sf"/>
</dbReference>
<comment type="similarity">
    <text evidence="1">Belongs to the glycosyl hydrolase 16 family.</text>
</comment>
<name>A0A4V1IQF2_9FUNG</name>
<keyword evidence="4" id="KW-1185">Reference proteome</keyword>
<feature type="non-terminal residue" evidence="3">
    <location>
        <position position="184"/>
    </location>
</feature>
<accession>A0A4V1IQF2</accession>
<feature type="domain" description="GH16" evidence="2">
    <location>
        <begin position="25"/>
        <end position="184"/>
    </location>
</feature>
<feature type="non-terminal residue" evidence="3">
    <location>
        <position position="1"/>
    </location>
</feature>
<dbReference type="Proteomes" id="UP000269721">
    <property type="component" value="Unassembled WGS sequence"/>
</dbReference>
<dbReference type="InterPro" id="IPR000757">
    <property type="entry name" value="Beta-glucanase-like"/>
</dbReference>
<dbReference type="InterPro" id="IPR050546">
    <property type="entry name" value="Glycosyl_Hydrlase_16"/>
</dbReference>
<dbReference type="Gene3D" id="2.60.120.200">
    <property type="match status" value="1"/>
</dbReference>
<organism evidence="3 4">
    <name type="scientific">Blyttiomyces helicus</name>
    <dbReference type="NCBI Taxonomy" id="388810"/>
    <lineage>
        <taxon>Eukaryota</taxon>
        <taxon>Fungi</taxon>
        <taxon>Fungi incertae sedis</taxon>
        <taxon>Chytridiomycota</taxon>
        <taxon>Chytridiomycota incertae sedis</taxon>
        <taxon>Chytridiomycetes</taxon>
        <taxon>Chytridiomycetes incertae sedis</taxon>
        <taxon>Blyttiomyces</taxon>
    </lineage>
</organism>
<dbReference type="GO" id="GO:0005975">
    <property type="term" value="P:carbohydrate metabolic process"/>
    <property type="evidence" value="ECO:0007669"/>
    <property type="project" value="InterPro"/>
</dbReference>
<gene>
    <name evidence="3" type="ORF">BDK51DRAFT_14487</name>
</gene>
<keyword evidence="3" id="KW-0430">Lectin</keyword>
<dbReference type="OrthoDB" id="4781at2759"/>
<dbReference type="GO" id="GO:0004553">
    <property type="term" value="F:hydrolase activity, hydrolyzing O-glycosyl compounds"/>
    <property type="evidence" value="ECO:0007669"/>
    <property type="project" value="InterPro"/>
</dbReference>
<dbReference type="PROSITE" id="PS51762">
    <property type="entry name" value="GH16_2"/>
    <property type="match status" value="1"/>
</dbReference>
<reference evidence="4" key="1">
    <citation type="journal article" date="2018" name="Nat. Microbiol.">
        <title>Leveraging single-cell genomics to expand the fungal tree of life.</title>
        <authorList>
            <person name="Ahrendt S.R."/>
            <person name="Quandt C.A."/>
            <person name="Ciobanu D."/>
            <person name="Clum A."/>
            <person name="Salamov A."/>
            <person name="Andreopoulos B."/>
            <person name="Cheng J.F."/>
            <person name="Woyke T."/>
            <person name="Pelin A."/>
            <person name="Henrissat B."/>
            <person name="Reynolds N.K."/>
            <person name="Benny G.L."/>
            <person name="Smith M.E."/>
            <person name="James T.Y."/>
            <person name="Grigoriev I.V."/>
        </authorList>
    </citation>
    <scope>NUCLEOTIDE SEQUENCE [LARGE SCALE GENOMIC DNA]</scope>
</reference>
<protein>
    <submittedName>
        <fullName evidence="3">Concanavalin A-like lectin/glucanase domain-containing protein</fullName>
    </submittedName>
</protein>
<dbReference type="PANTHER" id="PTHR10963">
    <property type="entry name" value="GLYCOSYL HYDROLASE-RELATED"/>
    <property type="match status" value="1"/>
</dbReference>
<sequence>DQFHTLDTAVWSHSVTLGGGGNFEFEWYTNNRSNSFVHEGVLYLQPTLTSENIGEANVEDGFTLDIWGNEPSYQCTGNAFSGCSRSSGGGNIINPIQSAQIRTADSVNIKFGRVEVRAKLPKGDWIWPAIWLLPRHGAYGPWPASGEIDIMESRGNLNYPAEYGGGVNTMGSTLHWGPSYTYNR</sequence>